<proteinExistence type="inferred from homology"/>
<accession>A0A3M7TW12</accession>
<evidence type="ECO:0000313" key="9">
    <source>
        <dbReference type="EMBL" id="RNA69860.1"/>
    </source>
</evidence>
<evidence type="ECO:0000256" key="2">
    <source>
        <dbReference type="ARBA" id="ARBA00007998"/>
    </source>
</evidence>
<feature type="transmembrane region" description="Helical" evidence="8">
    <location>
        <begin position="12"/>
        <end position="33"/>
    </location>
</feature>
<dbReference type="AlphaFoldDB" id="A0A3M7TW12"/>
<keyword evidence="4" id="KW-0309">Germination</keyword>
<reference evidence="9 10" key="1">
    <citation type="submission" date="2018-10" db="EMBL/GenBank/DDBJ databases">
        <title>Bacillus Keqinensis sp. nov., a moderately halophilic bacterium isolated from a saline-alkaline lake.</title>
        <authorList>
            <person name="Wang H."/>
        </authorList>
    </citation>
    <scope>NUCLEOTIDE SEQUENCE [LARGE SCALE GENOMIC DNA]</scope>
    <source>
        <strain evidence="9 10">KQ-3</strain>
    </source>
</reference>
<dbReference type="NCBIfam" id="TIGR00912">
    <property type="entry name" value="2A0309"/>
    <property type="match status" value="1"/>
</dbReference>
<dbReference type="OrthoDB" id="2078716at2"/>
<dbReference type="PANTHER" id="PTHR34975:SF2">
    <property type="entry name" value="SPORE GERMINATION PROTEIN A2"/>
    <property type="match status" value="1"/>
</dbReference>
<evidence type="ECO:0000256" key="3">
    <source>
        <dbReference type="ARBA" id="ARBA00022448"/>
    </source>
</evidence>
<comment type="subcellular location">
    <subcellularLocation>
        <location evidence="1">Membrane</location>
        <topology evidence="1">Multi-pass membrane protein</topology>
    </subcellularLocation>
</comment>
<evidence type="ECO:0000256" key="5">
    <source>
        <dbReference type="ARBA" id="ARBA00022692"/>
    </source>
</evidence>
<dbReference type="EMBL" id="RHIB01000001">
    <property type="protein sequence ID" value="RNA69860.1"/>
    <property type="molecule type" value="Genomic_DNA"/>
</dbReference>
<evidence type="ECO:0000256" key="1">
    <source>
        <dbReference type="ARBA" id="ARBA00004141"/>
    </source>
</evidence>
<feature type="transmembrane region" description="Helical" evidence="8">
    <location>
        <begin position="185"/>
        <end position="205"/>
    </location>
</feature>
<dbReference type="Proteomes" id="UP000278746">
    <property type="component" value="Unassembled WGS sequence"/>
</dbReference>
<feature type="transmembrane region" description="Helical" evidence="8">
    <location>
        <begin position="212"/>
        <end position="237"/>
    </location>
</feature>
<keyword evidence="7 8" id="KW-0472">Membrane</keyword>
<comment type="similarity">
    <text evidence="2">Belongs to the amino acid-polyamine-organocation (APC) superfamily. Spore germination protein (SGP) (TC 2.A.3.9) family.</text>
</comment>
<sequence>MKHTINRWQFALLVANFIVGSSLLMAPSAAAMFAEQDAWISMGGAGLIGIGINTVLFLLLKKYNYTSIFHIIELVSGKWIGTIVNLVLIFAGVHLAALVMRNFSNFVNIVALPETSIHVVIFMALILIVYSVSKGVQNIGRVNEVVLPVMILVVTGTLLVVLNKFHWDFLLPVLDKGWLPVMEGIHPLVGFPFVEMMLFSALATYVSDKKHLITYTLVAIGFSGSVLMLAIVVTLGVEGPFLAGRETYATYSMARSIEIGELFQRVEAAIGIVWLLSLIVKITVCFLAVILGLQHISKKETYTSFMLPVAILIWAMSEHLHPDIVDFTDFVLKNWTFYWLTVYGIVIAVLVSGIVMKKHRFTKENTTHLQGGAEGK</sequence>
<name>A0A3M7TW12_9BACI</name>
<feature type="transmembrane region" description="Helical" evidence="8">
    <location>
        <begin position="39"/>
        <end position="60"/>
    </location>
</feature>
<evidence type="ECO:0000313" key="10">
    <source>
        <dbReference type="Proteomes" id="UP000278746"/>
    </source>
</evidence>
<feature type="transmembrane region" description="Helical" evidence="8">
    <location>
        <begin position="272"/>
        <end position="293"/>
    </location>
</feature>
<comment type="caution">
    <text evidence="9">The sequence shown here is derived from an EMBL/GenBank/DDBJ whole genome shotgun (WGS) entry which is preliminary data.</text>
</comment>
<feature type="transmembrane region" description="Helical" evidence="8">
    <location>
        <begin position="337"/>
        <end position="356"/>
    </location>
</feature>
<dbReference type="GO" id="GO:0016020">
    <property type="term" value="C:membrane"/>
    <property type="evidence" value="ECO:0007669"/>
    <property type="project" value="UniProtKB-SubCell"/>
</dbReference>
<evidence type="ECO:0000256" key="6">
    <source>
        <dbReference type="ARBA" id="ARBA00022989"/>
    </source>
</evidence>
<keyword evidence="3" id="KW-0813">Transport</keyword>
<evidence type="ECO:0000256" key="8">
    <source>
        <dbReference type="SAM" id="Phobius"/>
    </source>
</evidence>
<evidence type="ECO:0000256" key="4">
    <source>
        <dbReference type="ARBA" id="ARBA00022544"/>
    </source>
</evidence>
<keyword evidence="5 8" id="KW-0812">Transmembrane</keyword>
<feature type="transmembrane region" description="Helical" evidence="8">
    <location>
        <begin position="300"/>
        <end position="317"/>
    </location>
</feature>
<gene>
    <name evidence="9" type="ORF">EBO34_07985</name>
</gene>
<protein>
    <submittedName>
        <fullName evidence="9">Uncharacterized protein</fullName>
    </submittedName>
</protein>
<organism evidence="9 10">
    <name type="scientific">Alteribacter keqinensis</name>
    <dbReference type="NCBI Taxonomy" id="2483800"/>
    <lineage>
        <taxon>Bacteria</taxon>
        <taxon>Bacillati</taxon>
        <taxon>Bacillota</taxon>
        <taxon>Bacilli</taxon>
        <taxon>Bacillales</taxon>
        <taxon>Bacillaceae</taxon>
        <taxon>Alteribacter</taxon>
    </lineage>
</organism>
<keyword evidence="6 8" id="KW-1133">Transmembrane helix</keyword>
<keyword evidence="10" id="KW-1185">Reference proteome</keyword>
<dbReference type="PANTHER" id="PTHR34975">
    <property type="entry name" value="SPORE GERMINATION PROTEIN A2"/>
    <property type="match status" value="1"/>
</dbReference>
<dbReference type="InterPro" id="IPR004761">
    <property type="entry name" value="Spore_GerAB"/>
</dbReference>
<dbReference type="RefSeq" id="WP_122897372.1">
    <property type="nucleotide sequence ID" value="NZ_RHIB01000001.1"/>
</dbReference>
<dbReference type="GO" id="GO:0009847">
    <property type="term" value="P:spore germination"/>
    <property type="evidence" value="ECO:0007669"/>
    <property type="project" value="InterPro"/>
</dbReference>
<feature type="transmembrane region" description="Helical" evidence="8">
    <location>
        <begin position="80"/>
        <end position="103"/>
    </location>
</feature>
<feature type="transmembrane region" description="Helical" evidence="8">
    <location>
        <begin position="145"/>
        <end position="165"/>
    </location>
</feature>
<dbReference type="Pfam" id="PF03845">
    <property type="entry name" value="Spore_permease"/>
    <property type="match status" value="1"/>
</dbReference>
<feature type="transmembrane region" description="Helical" evidence="8">
    <location>
        <begin position="115"/>
        <end position="133"/>
    </location>
</feature>
<evidence type="ECO:0000256" key="7">
    <source>
        <dbReference type="ARBA" id="ARBA00023136"/>
    </source>
</evidence>